<name>A0A2V1ZNZ8_PSYIM</name>
<keyword evidence="5 7" id="KW-0720">Serine protease</keyword>
<comment type="subunit">
    <text evidence="7">Fourteen ClpP subunits assemble into 2 heptameric rings which stack back to back to give a disk-like structure with a central cavity, resembling the structure of eukaryotic proteasomes.</text>
</comment>
<accession>A0A2V1ZNZ8</accession>
<dbReference type="NCBIfam" id="TIGR00493">
    <property type="entry name" value="clpP"/>
    <property type="match status" value="1"/>
</dbReference>
<evidence type="ECO:0000256" key="8">
    <source>
        <dbReference type="PROSITE-ProRule" id="PRU10086"/>
    </source>
</evidence>
<comment type="catalytic activity">
    <reaction evidence="6 7 8">
        <text>Hydrolysis of proteins to small peptides in the presence of ATP and magnesium. alpha-casein is the usual test substrate. In the absence of ATP, only oligopeptides shorter than five residues are hydrolyzed (such as succinyl-Leu-Tyr-|-NHMec, and Leu-Tyr-Leu-|-Tyr-Trp, in which cleavage of the -Tyr-|-Leu- and -Tyr-|-Trp bonds also occurs).</text>
        <dbReference type="EC" id="3.4.21.92"/>
    </reaction>
</comment>
<dbReference type="InterPro" id="IPR001907">
    <property type="entry name" value="ClpP"/>
</dbReference>
<keyword evidence="4 7" id="KW-0378">Hydrolase</keyword>
<gene>
    <name evidence="7" type="primary">clpP</name>
    <name evidence="10" type="ORF">C8D84_11748</name>
</gene>
<comment type="similarity">
    <text evidence="1 7 9">Belongs to the peptidase S14 family.</text>
</comment>
<comment type="caution">
    <text evidence="10">The sequence shown here is derived from an EMBL/GenBank/DDBJ whole genome shotgun (WGS) entry which is preliminary data.</text>
</comment>
<dbReference type="InterPro" id="IPR023562">
    <property type="entry name" value="ClpP/TepA"/>
</dbReference>
<sequence length="234" mass="26000">MTDYDRITANPHFDMLMSAHNDAQGMQYTQSAPQAAHAALVPMVVEQSSRGERSFDIFSRLLRERVIFLTGQVEDHMANLIVAQLLFLEAENPDKDIHLYINSPGGSVSAGLAIFDTMNFIKPEVSTICMGGAYSMGSFLLAAGQKGKRYSLANARVMIHQPSGGAQGQATDIEINAREILKTRARLNEILAERTGQPLEKIEKDVERDFWLDAKEAKEYGLVDEVLERRPTSL</sequence>
<evidence type="ECO:0000313" key="10">
    <source>
        <dbReference type="EMBL" id="PWK06564.1"/>
    </source>
</evidence>
<dbReference type="GO" id="GO:0009368">
    <property type="term" value="C:endopeptidase Clp complex"/>
    <property type="evidence" value="ECO:0007669"/>
    <property type="project" value="TreeGrafter"/>
</dbReference>
<dbReference type="GeneID" id="60256182"/>
<dbReference type="CDD" id="cd07017">
    <property type="entry name" value="S14_ClpP_2"/>
    <property type="match status" value="1"/>
</dbReference>
<evidence type="ECO:0000256" key="2">
    <source>
        <dbReference type="ARBA" id="ARBA00022490"/>
    </source>
</evidence>
<reference evidence="10 11" key="1">
    <citation type="submission" date="2018-05" db="EMBL/GenBank/DDBJ databases">
        <title>Genomic Encyclopedia of Type Strains, Phase IV (KMG-IV): sequencing the most valuable type-strain genomes for metagenomic binning, comparative biology and taxonomic classification.</title>
        <authorList>
            <person name="Goeker M."/>
        </authorList>
    </citation>
    <scope>NUCLEOTIDE SEQUENCE [LARGE SCALE GENOMIC DNA]</scope>
    <source>
        <strain evidence="10 11">DSM 7229</strain>
    </source>
</reference>
<dbReference type="SUPFAM" id="SSF52096">
    <property type="entry name" value="ClpP/crotonase"/>
    <property type="match status" value="1"/>
</dbReference>
<dbReference type="HAMAP" id="MF_00444">
    <property type="entry name" value="ClpP"/>
    <property type="match status" value="1"/>
</dbReference>
<dbReference type="Pfam" id="PF00574">
    <property type="entry name" value="CLP_protease"/>
    <property type="match status" value="1"/>
</dbReference>
<dbReference type="AlphaFoldDB" id="A0A2V1ZNZ8"/>
<dbReference type="NCBIfam" id="NF001368">
    <property type="entry name" value="PRK00277.1"/>
    <property type="match status" value="1"/>
</dbReference>
<dbReference type="GO" id="GO:0004252">
    <property type="term" value="F:serine-type endopeptidase activity"/>
    <property type="evidence" value="ECO:0007669"/>
    <property type="project" value="UniProtKB-UniRule"/>
</dbReference>
<proteinExistence type="inferred from homology"/>
<evidence type="ECO:0000256" key="7">
    <source>
        <dbReference type="HAMAP-Rule" id="MF_00444"/>
    </source>
</evidence>
<dbReference type="NCBIfam" id="NF009205">
    <property type="entry name" value="PRK12553.1"/>
    <property type="match status" value="1"/>
</dbReference>
<dbReference type="InterPro" id="IPR033135">
    <property type="entry name" value="ClpP_His_AS"/>
</dbReference>
<evidence type="ECO:0000256" key="4">
    <source>
        <dbReference type="ARBA" id="ARBA00022801"/>
    </source>
</evidence>
<dbReference type="GO" id="GO:0004176">
    <property type="term" value="F:ATP-dependent peptidase activity"/>
    <property type="evidence" value="ECO:0007669"/>
    <property type="project" value="InterPro"/>
</dbReference>
<dbReference type="EMBL" id="QGGM01000017">
    <property type="protein sequence ID" value="PWK06564.1"/>
    <property type="molecule type" value="Genomic_DNA"/>
</dbReference>
<dbReference type="InterPro" id="IPR029045">
    <property type="entry name" value="ClpP/crotonase-like_dom_sf"/>
</dbReference>
<evidence type="ECO:0000256" key="3">
    <source>
        <dbReference type="ARBA" id="ARBA00022670"/>
    </source>
</evidence>
<feature type="active site" description="Nucleophile" evidence="7">
    <location>
        <position position="135"/>
    </location>
</feature>
<dbReference type="FunFam" id="3.90.226.10:FF:000001">
    <property type="entry name" value="ATP-dependent Clp protease proteolytic subunit"/>
    <property type="match status" value="1"/>
</dbReference>
<dbReference type="GO" id="GO:0006515">
    <property type="term" value="P:protein quality control for misfolded or incompletely synthesized proteins"/>
    <property type="evidence" value="ECO:0007669"/>
    <property type="project" value="TreeGrafter"/>
</dbReference>
<comment type="function">
    <text evidence="7">Cleaves peptides in various proteins in a process that requires ATP hydrolysis. Has a chymotrypsin-like activity. Plays a major role in the degradation of misfolded proteins.</text>
</comment>
<evidence type="ECO:0000256" key="6">
    <source>
        <dbReference type="ARBA" id="ARBA00034021"/>
    </source>
</evidence>
<keyword evidence="11" id="KW-1185">Reference proteome</keyword>
<dbReference type="Gene3D" id="3.90.226.10">
    <property type="entry name" value="2-enoyl-CoA Hydratase, Chain A, domain 1"/>
    <property type="match status" value="1"/>
</dbReference>
<dbReference type="PANTHER" id="PTHR10381:SF70">
    <property type="entry name" value="ATP-DEPENDENT CLP PROTEASE PROTEOLYTIC SUBUNIT"/>
    <property type="match status" value="1"/>
</dbReference>
<keyword evidence="3 7" id="KW-0645">Protease</keyword>
<evidence type="ECO:0000256" key="1">
    <source>
        <dbReference type="ARBA" id="ARBA00007039"/>
    </source>
</evidence>
<feature type="active site" evidence="7 8">
    <location>
        <position position="160"/>
    </location>
</feature>
<dbReference type="GO" id="GO:0005737">
    <property type="term" value="C:cytoplasm"/>
    <property type="evidence" value="ECO:0007669"/>
    <property type="project" value="UniProtKB-SubCell"/>
</dbReference>
<dbReference type="RefSeq" id="WP_270896824.1">
    <property type="nucleotide sequence ID" value="NZ_CAJGZQ010000008.1"/>
</dbReference>
<dbReference type="PROSITE" id="PS00382">
    <property type="entry name" value="CLP_PROTEASE_HIS"/>
    <property type="match status" value="1"/>
</dbReference>
<keyword evidence="2 7" id="KW-0963">Cytoplasm</keyword>
<protein>
    <recommendedName>
        <fullName evidence="7 9">ATP-dependent Clp protease proteolytic subunit</fullName>
        <ecNumber evidence="7">3.4.21.92</ecNumber>
    </recommendedName>
    <alternativeName>
        <fullName evidence="7">Endopeptidase Clp</fullName>
    </alternativeName>
</protein>
<dbReference type="Proteomes" id="UP000245655">
    <property type="component" value="Unassembled WGS sequence"/>
</dbReference>
<comment type="subcellular location">
    <subcellularLocation>
        <location evidence="7">Cytoplasm</location>
    </subcellularLocation>
</comment>
<evidence type="ECO:0000256" key="9">
    <source>
        <dbReference type="RuleBase" id="RU003567"/>
    </source>
</evidence>
<dbReference type="PANTHER" id="PTHR10381">
    <property type="entry name" value="ATP-DEPENDENT CLP PROTEASE PROTEOLYTIC SUBUNIT"/>
    <property type="match status" value="1"/>
</dbReference>
<evidence type="ECO:0000313" key="11">
    <source>
        <dbReference type="Proteomes" id="UP000245655"/>
    </source>
</evidence>
<dbReference type="EC" id="3.4.21.92" evidence="7"/>
<dbReference type="GO" id="GO:0051117">
    <property type="term" value="F:ATPase binding"/>
    <property type="evidence" value="ECO:0007669"/>
    <property type="project" value="TreeGrafter"/>
</dbReference>
<evidence type="ECO:0000256" key="5">
    <source>
        <dbReference type="ARBA" id="ARBA00022825"/>
    </source>
</evidence>
<dbReference type="PRINTS" id="PR00127">
    <property type="entry name" value="CLPPROTEASEP"/>
</dbReference>
<organism evidence="10 11">
    <name type="scientific">Psychrobacter immobilis</name>
    <dbReference type="NCBI Taxonomy" id="498"/>
    <lineage>
        <taxon>Bacteria</taxon>
        <taxon>Pseudomonadati</taxon>
        <taxon>Pseudomonadota</taxon>
        <taxon>Gammaproteobacteria</taxon>
        <taxon>Moraxellales</taxon>
        <taxon>Moraxellaceae</taxon>
        <taxon>Psychrobacter</taxon>
    </lineage>
</organism>